<evidence type="ECO:0000256" key="1">
    <source>
        <dbReference type="ARBA" id="ARBA00004651"/>
    </source>
</evidence>
<name>A0A6G7VGK7_9GAMM</name>
<sequence>MPALLLRELWAYRGFIWASVQREWRARYLGSQFGLAWAIIHPFALILLYTLVFAKLMHPQLAGYPGPFAYSIYLCAGLLTWNLFSELLGRSVGIFVNNANLLKKLSFPKLSLPMIATLSSLLHYAITLGLFLGLLSIIGQFPGWVVLAVVPVLLVLILFTLGLGLLAGLIDVFYRDVEQLIALVLQFWFWLTPIVYVPAILPAGLQDLLALNPLQPLIFAMHAILLEHQLPNWLSLIYPACLALGLLALGLRVYQRLGPELVDEL</sequence>
<keyword evidence="4 9" id="KW-1003">Cell membrane</keyword>
<dbReference type="InterPro" id="IPR047817">
    <property type="entry name" value="ABC2_TM_bact-type"/>
</dbReference>
<evidence type="ECO:0000313" key="11">
    <source>
        <dbReference type="EMBL" id="QIK39040.1"/>
    </source>
</evidence>
<keyword evidence="3 9" id="KW-0813">Transport</keyword>
<evidence type="ECO:0000256" key="3">
    <source>
        <dbReference type="ARBA" id="ARBA00022448"/>
    </source>
</evidence>
<organism evidence="11 12">
    <name type="scientific">Caldichromatium japonicum</name>
    <dbReference type="NCBI Taxonomy" id="2699430"/>
    <lineage>
        <taxon>Bacteria</taxon>
        <taxon>Pseudomonadati</taxon>
        <taxon>Pseudomonadota</taxon>
        <taxon>Gammaproteobacteria</taxon>
        <taxon>Chromatiales</taxon>
        <taxon>Chromatiaceae</taxon>
        <taxon>Caldichromatium</taxon>
    </lineage>
</organism>
<evidence type="ECO:0000256" key="5">
    <source>
        <dbReference type="ARBA" id="ARBA00022692"/>
    </source>
</evidence>
<feature type="transmembrane region" description="Helical" evidence="9">
    <location>
        <begin position="35"/>
        <end position="56"/>
    </location>
</feature>
<feature type="transmembrane region" description="Helical" evidence="9">
    <location>
        <begin position="180"/>
        <end position="201"/>
    </location>
</feature>
<gene>
    <name evidence="11" type="ORF">GWK36_00960</name>
</gene>
<proteinExistence type="inferred from homology"/>
<feature type="transmembrane region" description="Helical" evidence="9">
    <location>
        <begin position="144"/>
        <end position="168"/>
    </location>
</feature>
<evidence type="ECO:0000256" key="7">
    <source>
        <dbReference type="ARBA" id="ARBA00023047"/>
    </source>
</evidence>
<comment type="similarity">
    <text evidence="2 9">Belongs to the ABC-2 integral membrane protein family.</text>
</comment>
<feature type="transmembrane region" description="Helical" evidence="9">
    <location>
        <begin position="236"/>
        <end position="254"/>
    </location>
</feature>
<keyword evidence="5 9" id="KW-0812">Transmembrane</keyword>
<evidence type="ECO:0000256" key="2">
    <source>
        <dbReference type="ARBA" id="ARBA00007783"/>
    </source>
</evidence>
<dbReference type="PANTHER" id="PTHR30413:SF10">
    <property type="entry name" value="CAPSULE POLYSACCHARIDE EXPORT INNER-MEMBRANE PROTEIN CTRC"/>
    <property type="match status" value="1"/>
</dbReference>
<evidence type="ECO:0000259" key="10">
    <source>
        <dbReference type="PROSITE" id="PS51012"/>
    </source>
</evidence>
<comment type="subcellular location">
    <subcellularLocation>
        <location evidence="9">Cell inner membrane</location>
        <topology evidence="9">Multi-pass membrane protein</topology>
    </subcellularLocation>
    <subcellularLocation>
        <location evidence="1">Cell membrane</location>
        <topology evidence="1">Multi-pass membrane protein</topology>
    </subcellularLocation>
</comment>
<feature type="transmembrane region" description="Helical" evidence="9">
    <location>
        <begin position="110"/>
        <end position="138"/>
    </location>
</feature>
<keyword evidence="8 9" id="KW-0472">Membrane</keyword>
<dbReference type="PROSITE" id="PS51012">
    <property type="entry name" value="ABC_TM2"/>
    <property type="match status" value="1"/>
</dbReference>
<evidence type="ECO:0000256" key="8">
    <source>
        <dbReference type="ARBA" id="ARBA00023136"/>
    </source>
</evidence>
<dbReference type="GO" id="GO:0005886">
    <property type="term" value="C:plasma membrane"/>
    <property type="evidence" value="ECO:0007669"/>
    <property type="project" value="UniProtKB-SubCell"/>
</dbReference>
<keyword evidence="6 9" id="KW-1133">Transmembrane helix</keyword>
<evidence type="ECO:0000256" key="9">
    <source>
        <dbReference type="RuleBase" id="RU361157"/>
    </source>
</evidence>
<evidence type="ECO:0000256" key="4">
    <source>
        <dbReference type="ARBA" id="ARBA00022475"/>
    </source>
</evidence>
<dbReference type="GO" id="GO:0015920">
    <property type="term" value="P:lipopolysaccharide transport"/>
    <property type="evidence" value="ECO:0007669"/>
    <property type="project" value="TreeGrafter"/>
</dbReference>
<evidence type="ECO:0000256" key="6">
    <source>
        <dbReference type="ARBA" id="ARBA00022989"/>
    </source>
</evidence>
<dbReference type="KEGG" id="cjap:GWK36_00960"/>
<keyword evidence="7" id="KW-0762">Sugar transport</keyword>
<accession>A0A6G7VGK7</accession>
<dbReference type="Pfam" id="PF01061">
    <property type="entry name" value="ABC2_membrane"/>
    <property type="match status" value="1"/>
</dbReference>
<feature type="domain" description="ABC transmembrane type-2" evidence="10">
    <location>
        <begin position="33"/>
        <end position="257"/>
    </location>
</feature>
<feature type="transmembrane region" description="Helical" evidence="9">
    <location>
        <begin position="68"/>
        <end position="89"/>
    </location>
</feature>
<reference evidence="12" key="1">
    <citation type="submission" date="2020-01" db="EMBL/GenBank/DDBJ databases">
        <title>Caldichromatium gen. nov., sp. nov., a thermophilic purple sulfur bacterium member of the family Chromatiaceae isolated from Nakabusa hot spring, Japan.</title>
        <authorList>
            <person name="Saini M.K."/>
            <person name="Hanada S."/>
            <person name="Tank M."/>
        </authorList>
    </citation>
    <scope>NUCLEOTIDE SEQUENCE [LARGE SCALE GENOMIC DNA]</scope>
    <source>
        <strain evidence="12">No.7</strain>
    </source>
</reference>
<dbReference type="EMBL" id="CP048029">
    <property type="protein sequence ID" value="QIK39040.1"/>
    <property type="molecule type" value="Genomic_DNA"/>
</dbReference>
<dbReference type="PANTHER" id="PTHR30413">
    <property type="entry name" value="INNER MEMBRANE TRANSPORT PERMEASE"/>
    <property type="match status" value="1"/>
</dbReference>
<dbReference type="Proteomes" id="UP000502699">
    <property type="component" value="Chromosome"/>
</dbReference>
<keyword evidence="7" id="KW-0625">Polysaccharide transport</keyword>
<protein>
    <recommendedName>
        <fullName evidence="9">Transport permease protein</fullName>
    </recommendedName>
</protein>
<keyword evidence="12" id="KW-1185">Reference proteome</keyword>
<evidence type="ECO:0000313" key="12">
    <source>
        <dbReference type="Proteomes" id="UP000502699"/>
    </source>
</evidence>
<dbReference type="InterPro" id="IPR013525">
    <property type="entry name" value="ABC2_TM"/>
</dbReference>
<dbReference type="GO" id="GO:0140359">
    <property type="term" value="F:ABC-type transporter activity"/>
    <property type="evidence" value="ECO:0007669"/>
    <property type="project" value="InterPro"/>
</dbReference>
<dbReference type="AlphaFoldDB" id="A0A6G7VGK7"/>
<dbReference type="GO" id="GO:0015774">
    <property type="term" value="P:polysaccharide transport"/>
    <property type="evidence" value="ECO:0007669"/>
    <property type="project" value="UniProtKB-KW"/>
</dbReference>